<dbReference type="EMBL" id="VCQV01000005">
    <property type="protein sequence ID" value="TWP37698.1"/>
    <property type="molecule type" value="Genomic_DNA"/>
</dbReference>
<accession>A0A563E560</accession>
<dbReference type="Pfam" id="PF03631">
    <property type="entry name" value="Virul_fac_BrkB"/>
    <property type="match status" value="1"/>
</dbReference>
<dbReference type="Proteomes" id="UP000320244">
    <property type="component" value="Unassembled WGS sequence"/>
</dbReference>
<comment type="caution">
    <text evidence="8">The sequence shown here is derived from an EMBL/GenBank/DDBJ whole genome shotgun (WGS) entry which is preliminary data.</text>
</comment>
<protein>
    <submittedName>
        <fullName evidence="8">YihY family inner membrane protein</fullName>
    </submittedName>
</protein>
<feature type="compositionally biased region" description="Basic and acidic residues" evidence="6">
    <location>
        <begin position="435"/>
        <end position="450"/>
    </location>
</feature>
<evidence type="ECO:0000256" key="5">
    <source>
        <dbReference type="ARBA" id="ARBA00023136"/>
    </source>
</evidence>
<feature type="compositionally biased region" description="Basic and acidic residues" evidence="6">
    <location>
        <begin position="475"/>
        <end position="500"/>
    </location>
</feature>
<feature type="region of interest" description="Disordered" evidence="6">
    <location>
        <begin position="357"/>
        <end position="549"/>
    </location>
</feature>
<evidence type="ECO:0000256" key="7">
    <source>
        <dbReference type="SAM" id="Phobius"/>
    </source>
</evidence>
<dbReference type="NCBIfam" id="TIGR00765">
    <property type="entry name" value="yihY_not_rbn"/>
    <property type="match status" value="1"/>
</dbReference>
<keyword evidence="4 7" id="KW-1133">Transmembrane helix</keyword>
<dbReference type="InterPro" id="IPR017039">
    <property type="entry name" value="Virul_fac_BrkB"/>
</dbReference>
<evidence type="ECO:0000256" key="2">
    <source>
        <dbReference type="ARBA" id="ARBA00022475"/>
    </source>
</evidence>
<reference evidence="8 9" key="1">
    <citation type="submission" date="2019-05" db="EMBL/GenBank/DDBJ databases">
        <authorList>
            <person name="Lee S.D."/>
        </authorList>
    </citation>
    <scope>NUCLEOTIDE SEQUENCE [LARGE SCALE GENOMIC DNA]</scope>
    <source>
        <strain evidence="8 9">C5-26</strain>
    </source>
</reference>
<evidence type="ECO:0000256" key="6">
    <source>
        <dbReference type="SAM" id="MobiDB-lite"/>
    </source>
</evidence>
<keyword evidence="9" id="KW-1185">Reference proteome</keyword>
<evidence type="ECO:0000256" key="3">
    <source>
        <dbReference type="ARBA" id="ARBA00022692"/>
    </source>
</evidence>
<feature type="transmembrane region" description="Helical" evidence="7">
    <location>
        <begin position="207"/>
        <end position="226"/>
    </location>
</feature>
<evidence type="ECO:0000256" key="4">
    <source>
        <dbReference type="ARBA" id="ARBA00022989"/>
    </source>
</evidence>
<feature type="transmembrane region" description="Helical" evidence="7">
    <location>
        <begin position="275"/>
        <end position="297"/>
    </location>
</feature>
<keyword evidence="2" id="KW-1003">Cell membrane</keyword>
<reference evidence="8 9" key="2">
    <citation type="submission" date="2019-08" db="EMBL/GenBank/DDBJ databases">
        <title>Jejuicoccus antrihumi gen. nov., sp. nov., a new member of the family Dermacoccaceae isolated from a cave.</title>
        <authorList>
            <person name="Schumann P."/>
            <person name="Kim I.S."/>
        </authorList>
    </citation>
    <scope>NUCLEOTIDE SEQUENCE [LARGE SCALE GENOMIC DNA]</scope>
    <source>
        <strain evidence="8 9">C5-26</strain>
    </source>
</reference>
<keyword evidence="5 7" id="KW-0472">Membrane</keyword>
<dbReference type="OrthoDB" id="9781030at2"/>
<feature type="transmembrane region" description="Helical" evidence="7">
    <location>
        <begin position="52"/>
        <end position="77"/>
    </location>
</feature>
<feature type="transmembrane region" description="Helical" evidence="7">
    <location>
        <begin position="120"/>
        <end position="141"/>
    </location>
</feature>
<evidence type="ECO:0000313" key="8">
    <source>
        <dbReference type="EMBL" id="TWP37698.1"/>
    </source>
</evidence>
<keyword evidence="3 7" id="KW-0812">Transmembrane</keyword>
<dbReference type="AlphaFoldDB" id="A0A563E560"/>
<dbReference type="PANTHER" id="PTHR30213:SF0">
    <property type="entry name" value="UPF0761 MEMBRANE PROTEIN YIHY"/>
    <property type="match status" value="1"/>
</dbReference>
<feature type="transmembrane region" description="Helical" evidence="7">
    <location>
        <begin position="162"/>
        <end position="187"/>
    </location>
</feature>
<evidence type="ECO:0000256" key="1">
    <source>
        <dbReference type="ARBA" id="ARBA00004651"/>
    </source>
</evidence>
<proteinExistence type="predicted"/>
<feature type="transmembrane region" description="Helical" evidence="7">
    <location>
        <begin position="238"/>
        <end position="263"/>
    </location>
</feature>
<evidence type="ECO:0000313" key="9">
    <source>
        <dbReference type="Proteomes" id="UP000320244"/>
    </source>
</evidence>
<dbReference type="GO" id="GO:0005886">
    <property type="term" value="C:plasma membrane"/>
    <property type="evidence" value="ECO:0007669"/>
    <property type="project" value="UniProtKB-SubCell"/>
</dbReference>
<sequence>MFPIEGNAMTLLTDPDIERPEELPEAKAKPSWKVALKRAGAKFSQDQCTDKAAALTYFSVQSIFPGLIAVLSLLNIFGNGARTTKKLVAILAGVLGKQPSDFSQVTDFINHAQSQGGGGIALAVGILGALWSASGYVGGFSRALNKIYDIGEGRPVWKLRPTLLLVTAIEIVLIVIVIVALVTSGSVAREIGKQIGLGTEAVQIWDLAKWPVVAFIVVFIIGMLYWATPNVRKMKRNIFSWGALTAFIVWVVGSIALVLYVGFTHGSGYQKTYGAFAYVILFLLWLWITNLAMLFGAELDAELIRTRQLRAGFEAERIVLLPARDESGLEKKEDKQKKLLKEATALRMGETVAAGAAGGGALATRGNRDTGNGAGGNRKDKKAMGTTKQQDMQETRAQISRDRVERRDKALAEAKAERKVRDRLERQEAKKKKKFNDALKQVKAERKAREAAVTYPQHRASIEETRAKYAPRQTPARERLEAEQRARRASYDADQAEQRAKAAAQPPEPPKPKKVKEKKPPMPSEARTQVEMDKTQRRLAWFAEHKRGE</sequence>
<organism evidence="8 9">
    <name type="scientific">Leekyejoonella antrihumi</name>
    <dbReference type="NCBI Taxonomy" id="1660198"/>
    <lineage>
        <taxon>Bacteria</taxon>
        <taxon>Bacillati</taxon>
        <taxon>Actinomycetota</taxon>
        <taxon>Actinomycetes</taxon>
        <taxon>Micrococcales</taxon>
        <taxon>Dermacoccaceae</taxon>
        <taxon>Leekyejoonella</taxon>
    </lineage>
</organism>
<gene>
    <name evidence="8" type="ORF">FGL98_05745</name>
</gene>
<name>A0A563E560_9MICO</name>
<feature type="compositionally biased region" description="Basic and acidic residues" evidence="6">
    <location>
        <begin position="391"/>
        <end position="428"/>
    </location>
</feature>
<comment type="subcellular location">
    <subcellularLocation>
        <location evidence="1">Cell membrane</location>
        <topology evidence="1">Multi-pass membrane protein</topology>
    </subcellularLocation>
</comment>
<dbReference type="PANTHER" id="PTHR30213">
    <property type="entry name" value="INNER MEMBRANE PROTEIN YHJD"/>
    <property type="match status" value="1"/>
</dbReference>